<feature type="compositionally biased region" description="Basic and acidic residues" evidence="6">
    <location>
        <begin position="719"/>
        <end position="729"/>
    </location>
</feature>
<dbReference type="RefSeq" id="XP_003867785.1">
    <property type="nucleotide sequence ID" value="XM_003867737.1"/>
</dbReference>
<feature type="compositionally biased region" description="Basic residues" evidence="6">
    <location>
        <begin position="743"/>
        <end position="752"/>
    </location>
</feature>
<sequence>MTSESESIPKDVAEPTTSDHTSTSKQLNDDGLDHKTLFVRSIPTEATSEDLSAYFSQFVPVKHAVIVTDENKQSRGFGFVSFTLDDDTLTALVEARKTKFQGKLLRVDIAKRRDRKTQGPDGASISKKQVEPVEKRRARLIIRNLPWSCKKPDTLKNIFQRYGAVFDAYIPKKKGGQMCGFAFVIMKKKAAADRAVKESKGLKIDGREVAVDFAVEKSKWEQVKDQESEDEEDEKEKGEEAAVNDHSSDDEEAEGGLGSDEDEEDDEDEKKDDEDSDDEENRDESNFDELNEINTDDEVDSDDEDIKIEIDSEPQREEEPKKKSNRQEAYSIFVRNIPYDADEESLKEHFEVFGPVKYALPVVDKETGLSKGSAFVAFKEEDAYLDCLDNAPSNTGSTSILIADDVSPKYVYQGRILSITSAVDRQSANKLAERNALKRKEVLGKAPAEKDKRNLFLLNEGRITENSRLAQFITKTDLELREKSYKLRVQQLNKNPTLHLSLTRLAIRNLPRAMNSKALKALGRKAVVQFATEVKEGQRQPLSKEEVSRSIKTKKELQEEIEVKSKNSKHKGVVKQAKVIMEVKGSGEAGRSRGYGFIEFRDHKAALQGLRWLNAHEVSIDEITEGMTDEEKKVAKLDGLNKRRLIVEFAVENAQVVKRRREKEIISKKFDKEKDKDGNDKKRKRDDDNDNGETRSKKQRKGKGPSRKGNMNKGGAKAQESKSEKEPRNKSGLSDNIKSIIGQKRKRRKGKK</sequence>
<evidence type="ECO:0000256" key="4">
    <source>
        <dbReference type="ARBA" id="ARBA00023242"/>
    </source>
</evidence>
<feature type="domain" description="RRM" evidence="7">
    <location>
        <begin position="330"/>
        <end position="424"/>
    </location>
</feature>
<dbReference type="Gene3D" id="3.30.70.330">
    <property type="match status" value="4"/>
</dbReference>
<dbReference type="SUPFAM" id="SSF54928">
    <property type="entry name" value="RNA-binding domain, RBD"/>
    <property type="match status" value="4"/>
</dbReference>
<feature type="compositionally biased region" description="Basic and acidic residues" evidence="6">
    <location>
        <begin position="307"/>
        <end position="326"/>
    </location>
</feature>
<dbReference type="GeneID" id="14538499"/>
<reference evidence="8 9" key="1">
    <citation type="journal article" date="2012" name="PLoS ONE">
        <title>Sequence and analysis of the genome of the pathogenic yeast Candida orthopsilosis.</title>
        <authorList>
            <person name="Riccombeni A."/>
            <person name="Vidanes G."/>
            <person name="Proux-Wera E."/>
            <person name="Wolfe K.H."/>
            <person name="Butler G."/>
        </authorList>
    </citation>
    <scope>NUCLEOTIDE SEQUENCE [LARGE SCALE GENOMIC DNA]</scope>
    <source>
        <strain evidence="8 9">Co 90-125</strain>
    </source>
</reference>
<dbReference type="HOGENOM" id="CLU_011608_3_0_1"/>
<feature type="domain" description="RRM" evidence="7">
    <location>
        <begin position="35"/>
        <end position="112"/>
    </location>
</feature>
<dbReference type="Proteomes" id="UP000005018">
    <property type="component" value="Chromosome 2"/>
</dbReference>
<dbReference type="PROSITE" id="PS50102">
    <property type="entry name" value="RRM"/>
    <property type="match status" value="4"/>
</dbReference>
<dbReference type="OrthoDB" id="267048at2759"/>
<dbReference type="EMBL" id="HE681720">
    <property type="protein sequence ID" value="CCG22348.1"/>
    <property type="molecule type" value="Genomic_DNA"/>
</dbReference>
<dbReference type="GO" id="GO:0005730">
    <property type="term" value="C:nucleolus"/>
    <property type="evidence" value="ECO:0007669"/>
    <property type="project" value="TreeGrafter"/>
</dbReference>
<dbReference type="InterPro" id="IPR012677">
    <property type="entry name" value="Nucleotide-bd_a/b_plait_sf"/>
</dbReference>
<dbReference type="PANTHER" id="PTHR48039:SF5">
    <property type="entry name" value="RNA-BINDING PROTEIN 28"/>
    <property type="match status" value="1"/>
</dbReference>
<feature type="compositionally biased region" description="Acidic residues" evidence="6">
    <location>
        <begin position="248"/>
        <end position="306"/>
    </location>
</feature>
<dbReference type="KEGG" id="cot:CORT_0B06390"/>
<feature type="domain" description="RRM" evidence="7">
    <location>
        <begin position="503"/>
        <end position="652"/>
    </location>
</feature>
<evidence type="ECO:0000256" key="6">
    <source>
        <dbReference type="SAM" id="MobiDB-lite"/>
    </source>
</evidence>
<dbReference type="InterPro" id="IPR034809">
    <property type="entry name" value="Nop4_RRM4"/>
</dbReference>
<evidence type="ECO:0000256" key="1">
    <source>
        <dbReference type="ARBA" id="ARBA00004123"/>
    </source>
</evidence>
<feature type="region of interest" description="Disordered" evidence="6">
    <location>
        <begin position="673"/>
        <end position="752"/>
    </location>
</feature>
<accession>H8X003</accession>
<dbReference type="InterPro" id="IPR000504">
    <property type="entry name" value="RRM_dom"/>
</dbReference>
<dbReference type="Pfam" id="PF00076">
    <property type="entry name" value="RRM_1"/>
    <property type="match status" value="3"/>
</dbReference>
<keyword evidence="4" id="KW-0539">Nucleus</keyword>
<evidence type="ECO:0000313" key="8">
    <source>
        <dbReference type="EMBL" id="CCG22348.1"/>
    </source>
</evidence>
<protein>
    <submittedName>
        <fullName evidence="8">Nop4 nucleolar protein</fullName>
    </submittedName>
</protein>
<evidence type="ECO:0000259" key="7">
    <source>
        <dbReference type="PROSITE" id="PS50102"/>
    </source>
</evidence>
<evidence type="ECO:0000256" key="2">
    <source>
        <dbReference type="ARBA" id="ARBA00022737"/>
    </source>
</evidence>
<name>H8X003_CANO9</name>
<gene>
    <name evidence="8" type="ORF">CORT_0B06390</name>
</gene>
<dbReference type="GO" id="GO:0003729">
    <property type="term" value="F:mRNA binding"/>
    <property type="evidence" value="ECO:0007669"/>
    <property type="project" value="TreeGrafter"/>
</dbReference>
<dbReference type="eggNOG" id="KOG0127">
    <property type="taxonomic scope" value="Eukaryota"/>
</dbReference>
<dbReference type="CDD" id="cd12677">
    <property type="entry name" value="RRM4_Nop4p"/>
    <property type="match status" value="1"/>
</dbReference>
<feature type="region of interest" description="Disordered" evidence="6">
    <location>
        <begin position="219"/>
        <end position="326"/>
    </location>
</feature>
<keyword evidence="3 5" id="KW-0694">RNA-binding</keyword>
<feature type="region of interest" description="Disordered" evidence="6">
    <location>
        <begin position="1"/>
        <end position="30"/>
    </location>
</feature>
<proteinExistence type="predicted"/>
<dbReference type="AlphaFoldDB" id="H8X003"/>
<organism evidence="8 9">
    <name type="scientific">Candida orthopsilosis (strain 90-125)</name>
    <name type="common">Yeast</name>
    <dbReference type="NCBI Taxonomy" id="1136231"/>
    <lineage>
        <taxon>Eukaryota</taxon>
        <taxon>Fungi</taxon>
        <taxon>Dikarya</taxon>
        <taxon>Ascomycota</taxon>
        <taxon>Saccharomycotina</taxon>
        <taxon>Pichiomycetes</taxon>
        <taxon>Debaryomycetaceae</taxon>
        <taxon>Candida/Lodderomyces clade</taxon>
        <taxon>Candida</taxon>
    </lineage>
</organism>
<feature type="compositionally biased region" description="Polar residues" evidence="6">
    <location>
        <begin position="15"/>
        <end position="26"/>
    </location>
</feature>
<dbReference type="PANTHER" id="PTHR48039">
    <property type="entry name" value="RNA-BINDING MOTIF PROTEIN 14B"/>
    <property type="match status" value="1"/>
</dbReference>
<dbReference type="InterPro" id="IPR051945">
    <property type="entry name" value="RRM_MRD1_RNA_proc_ribogen"/>
</dbReference>
<dbReference type="InterPro" id="IPR035979">
    <property type="entry name" value="RBD_domain_sf"/>
</dbReference>
<evidence type="ECO:0000313" key="9">
    <source>
        <dbReference type="Proteomes" id="UP000005018"/>
    </source>
</evidence>
<comment type="subcellular location">
    <subcellularLocation>
        <location evidence="1">Nucleus</location>
    </subcellularLocation>
</comment>
<keyword evidence="2" id="KW-0677">Repeat</keyword>
<feature type="domain" description="RRM" evidence="7">
    <location>
        <begin position="138"/>
        <end position="216"/>
    </location>
</feature>
<feature type="compositionally biased region" description="Basic residues" evidence="6">
    <location>
        <begin position="697"/>
        <end position="706"/>
    </location>
</feature>
<evidence type="ECO:0000256" key="5">
    <source>
        <dbReference type="PROSITE-ProRule" id="PRU00176"/>
    </source>
</evidence>
<evidence type="ECO:0000256" key="3">
    <source>
        <dbReference type="ARBA" id="ARBA00022884"/>
    </source>
</evidence>
<keyword evidence="9" id="KW-1185">Reference proteome</keyword>
<dbReference type="SMART" id="SM00360">
    <property type="entry name" value="RRM"/>
    <property type="match status" value="4"/>
</dbReference>